<dbReference type="Pfam" id="PF02627">
    <property type="entry name" value="CMD"/>
    <property type="match status" value="1"/>
</dbReference>
<protein>
    <submittedName>
        <fullName evidence="2">Alkylhydroperoxidase</fullName>
    </submittedName>
</protein>
<dbReference type="InterPro" id="IPR004675">
    <property type="entry name" value="AhpD_core"/>
</dbReference>
<evidence type="ECO:0000313" key="3">
    <source>
        <dbReference type="Proteomes" id="UP000093343"/>
    </source>
</evidence>
<dbReference type="InterPro" id="IPR003779">
    <property type="entry name" value="CMD-like"/>
</dbReference>
<dbReference type="RefSeq" id="WP_065447622.1">
    <property type="nucleotide sequence ID" value="NZ_LVEN01000001.1"/>
</dbReference>
<dbReference type="PANTHER" id="PTHR34846:SF10">
    <property type="entry name" value="CYTOPLASMIC PROTEIN"/>
    <property type="match status" value="1"/>
</dbReference>
<name>A0ABX2XPX8_9FLAO</name>
<dbReference type="Proteomes" id="UP000093343">
    <property type="component" value="Unassembled WGS sequence"/>
</dbReference>
<evidence type="ECO:0000313" key="2">
    <source>
        <dbReference type="EMBL" id="OCB78299.1"/>
    </source>
</evidence>
<accession>A0ABX2XPX8</accession>
<gene>
    <name evidence="2" type="ORF">FLP_00940</name>
</gene>
<reference evidence="3" key="1">
    <citation type="submission" date="2016-03" db="EMBL/GenBank/DDBJ databases">
        <title>Draft genome sequence of Paenibacillus glacialis DSM 22343.</title>
        <authorList>
            <person name="Shin S.-K."/>
            <person name="Yi H."/>
        </authorList>
    </citation>
    <scope>NUCLEOTIDE SEQUENCE [LARGE SCALE GENOMIC DNA]</scope>
    <source>
        <strain evidence="3">CCUG 60099</strain>
    </source>
</reference>
<dbReference type="InterPro" id="IPR029032">
    <property type="entry name" value="AhpD-like"/>
</dbReference>
<dbReference type="EMBL" id="LVEN01000001">
    <property type="protein sequence ID" value="OCB78299.1"/>
    <property type="molecule type" value="Genomic_DNA"/>
</dbReference>
<dbReference type="Gene3D" id="1.20.1290.10">
    <property type="entry name" value="AhpD-like"/>
    <property type="match status" value="1"/>
</dbReference>
<keyword evidence="3" id="KW-1185">Reference proteome</keyword>
<sequence>MSSRLIIGKTFPEGFKVLTELDRAIKESGLDKWYQELIKISASHLNGCAFCLDKHTYDALELGIDARKITLVGVWREAENHFSEKEQLILQVTEAITLIHEKGLSEELYSKCIALFGDNDTVKIIMAATVINTWNRIGVGFKMQPKF</sequence>
<dbReference type="NCBIfam" id="TIGR00778">
    <property type="entry name" value="ahpD_dom"/>
    <property type="match status" value="1"/>
</dbReference>
<dbReference type="SUPFAM" id="SSF69118">
    <property type="entry name" value="AhpD-like"/>
    <property type="match status" value="1"/>
</dbReference>
<comment type="caution">
    <text evidence="2">The sequence shown here is derived from an EMBL/GenBank/DDBJ whole genome shotgun (WGS) entry which is preliminary data.</text>
</comment>
<feature type="domain" description="Carboxymuconolactone decarboxylase-like" evidence="1">
    <location>
        <begin position="12"/>
        <end position="80"/>
    </location>
</feature>
<evidence type="ECO:0000259" key="1">
    <source>
        <dbReference type="Pfam" id="PF02627"/>
    </source>
</evidence>
<proteinExistence type="predicted"/>
<organism evidence="2 3">
    <name type="scientific">Flavobacterium piscis</name>
    <dbReference type="NCBI Taxonomy" id="1114874"/>
    <lineage>
        <taxon>Bacteria</taxon>
        <taxon>Pseudomonadati</taxon>
        <taxon>Bacteroidota</taxon>
        <taxon>Flavobacteriia</taxon>
        <taxon>Flavobacteriales</taxon>
        <taxon>Flavobacteriaceae</taxon>
        <taxon>Flavobacterium</taxon>
    </lineage>
</organism>
<dbReference type="PANTHER" id="PTHR34846">
    <property type="entry name" value="4-CARBOXYMUCONOLACTONE DECARBOXYLASE FAMILY PROTEIN (AFU_ORTHOLOGUE AFUA_6G11590)"/>
    <property type="match status" value="1"/>
</dbReference>